<keyword evidence="1" id="KW-0472">Membrane</keyword>
<dbReference type="PANTHER" id="PTHR22916:SF3">
    <property type="entry name" value="UDP-GLCNAC:BETAGAL BETA-1,3-N-ACETYLGLUCOSAMINYLTRANSFERASE-LIKE PROTEIN 1"/>
    <property type="match status" value="1"/>
</dbReference>
<name>A0ABW5ZBC1_9FLAO</name>
<dbReference type="PANTHER" id="PTHR22916">
    <property type="entry name" value="GLYCOSYLTRANSFERASE"/>
    <property type="match status" value="1"/>
</dbReference>
<evidence type="ECO:0000313" key="4">
    <source>
        <dbReference type="Proteomes" id="UP001597549"/>
    </source>
</evidence>
<proteinExistence type="predicted"/>
<organism evidence="3 4">
    <name type="scientific">Flavobacterium ardleyense</name>
    <dbReference type="NCBI Taxonomy" id="2038737"/>
    <lineage>
        <taxon>Bacteria</taxon>
        <taxon>Pseudomonadati</taxon>
        <taxon>Bacteroidota</taxon>
        <taxon>Flavobacteriia</taxon>
        <taxon>Flavobacteriales</taxon>
        <taxon>Flavobacteriaceae</taxon>
        <taxon>Flavobacterium</taxon>
    </lineage>
</organism>
<dbReference type="Pfam" id="PF00535">
    <property type="entry name" value="Glycos_transf_2"/>
    <property type="match status" value="1"/>
</dbReference>
<dbReference type="InterPro" id="IPR029044">
    <property type="entry name" value="Nucleotide-diphossugar_trans"/>
</dbReference>
<keyword evidence="1" id="KW-1133">Transmembrane helix</keyword>
<comment type="caution">
    <text evidence="3">The sequence shown here is derived from an EMBL/GenBank/DDBJ whole genome shotgun (WGS) entry which is preliminary data.</text>
</comment>
<evidence type="ECO:0000259" key="2">
    <source>
        <dbReference type="Pfam" id="PF00535"/>
    </source>
</evidence>
<keyword evidence="1" id="KW-0812">Transmembrane</keyword>
<dbReference type="EMBL" id="JBHUOL010000021">
    <property type="protein sequence ID" value="MFD2909790.1"/>
    <property type="molecule type" value="Genomic_DNA"/>
</dbReference>
<reference evidence="4" key="1">
    <citation type="journal article" date="2019" name="Int. J. Syst. Evol. Microbiol.">
        <title>The Global Catalogue of Microorganisms (GCM) 10K type strain sequencing project: providing services to taxonomists for standard genome sequencing and annotation.</title>
        <authorList>
            <consortium name="The Broad Institute Genomics Platform"/>
            <consortium name="The Broad Institute Genome Sequencing Center for Infectious Disease"/>
            <person name="Wu L."/>
            <person name="Ma J."/>
        </authorList>
    </citation>
    <scope>NUCLEOTIDE SEQUENCE [LARGE SCALE GENOMIC DNA]</scope>
    <source>
        <strain evidence="4">KCTC 52644</strain>
    </source>
</reference>
<dbReference type="InterPro" id="IPR001173">
    <property type="entry name" value="Glyco_trans_2-like"/>
</dbReference>
<dbReference type="Gene3D" id="3.90.550.10">
    <property type="entry name" value="Spore Coat Polysaccharide Biosynthesis Protein SpsA, Chain A"/>
    <property type="match status" value="1"/>
</dbReference>
<dbReference type="SUPFAM" id="SSF53448">
    <property type="entry name" value="Nucleotide-diphospho-sugar transferases"/>
    <property type="match status" value="1"/>
</dbReference>
<gene>
    <name evidence="3" type="ORF">ACFSX9_13715</name>
</gene>
<evidence type="ECO:0000256" key="1">
    <source>
        <dbReference type="SAM" id="Phobius"/>
    </source>
</evidence>
<evidence type="ECO:0000313" key="3">
    <source>
        <dbReference type="EMBL" id="MFD2909790.1"/>
    </source>
</evidence>
<keyword evidence="4" id="KW-1185">Reference proteome</keyword>
<protein>
    <submittedName>
        <fullName evidence="3">Glycosyltransferase family 2 protein</fullName>
    </submittedName>
</protein>
<dbReference type="Proteomes" id="UP001597549">
    <property type="component" value="Unassembled WGS sequence"/>
</dbReference>
<accession>A0ABW5ZBC1</accession>
<feature type="domain" description="Glycosyltransferase 2-like" evidence="2">
    <location>
        <begin position="7"/>
        <end position="147"/>
    </location>
</feature>
<feature type="transmembrane region" description="Helical" evidence="1">
    <location>
        <begin position="281"/>
        <end position="301"/>
    </location>
</feature>
<sequence length="309" mass="36053">MSNPLISIIVPCYNQAQFLPEALQSVLDQTYENWECIIVNDGSPDNTHEVAHEWLAEDSRFKYIQKLNGGLSSARNAGLDVAIGDYIQFLDSDDVLNKFKLEKSFNSINVNNAKLVVSNFEMFTTELTITSKPYCVLKQEYLNYKSILYDWDVLFSIPIHCGLFKQCFFNNFRFPLELKAKEDWIMWISIFQTNPNYVFLNETLVLYRIHCSSMTKDLDLMQENLLKALIYLKNHLNIVDFEQLFICKFKAMYLQITTLETEIKFHKNKLSVLKNSITFKLAIKIVAFLKVIGFLGFLKFIKKKPYNLC</sequence>
<dbReference type="RefSeq" id="WP_379808640.1">
    <property type="nucleotide sequence ID" value="NZ_JBHUOL010000021.1"/>
</dbReference>